<dbReference type="EMBL" id="UGRU01000001">
    <property type="protein sequence ID" value="SUA41148.1"/>
    <property type="molecule type" value="Genomic_DNA"/>
</dbReference>
<dbReference type="AlphaFoldDB" id="A0A378WIN2"/>
<evidence type="ECO:0000256" key="1">
    <source>
        <dbReference type="SAM" id="MobiDB-lite"/>
    </source>
</evidence>
<reference evidence="2 3" key="1">
    <citation type="submission" date="2018-06" db="EMBL/GenBank/DDBJ databases">
        <authorList>
            <consortium name="Pathogen Informatics"/>
            <person name="Doyle S."/>
        </authorList>
    </citation>
    <scope>NUCLEOTIDE SEQUENCE [LARGE SCALE GENOMIC DNA]</scope>
    <source>
        <strain evidence="2 3">NCTC13184</strain>
    </source>
</reference>
<feature type="region of interest" description="Disordered" evidence="1">
    <location>
        <begin position="60"/>
        <end position="92"/>
    </location>
</feature>
<sequence>MADRAAPEGMLGVAPTQPADAAAMVDSPGAAVGPEEAQSQWVATPWAATVETAATVVTGYPLAEPGESPGPSDAEKTRKHEERLRTISQPPT</sequence>
<protein>
    <submittedName>
        <fullName evidence="2">Uncharacterized protein</fullName>
    </submittedName>
</protein>
<gene>
    <name evidence="2" type="ORF">NCTC13184_00481</name>
</gene>
<organism evidence="2 3">
    <name type="scientific">Nocardia africana</name>
    <dbReference type="NCBI Taxonomy" id="134964"/>
    <lineage>
        <taxon>Bacteria</taxon>
        <taxon>Bacillati</taxon>
        <taxon>Actinomycetota</taxon>
        <taxon>Actinomycetes</taxon>
        <taxon>Mycobacteriales</taxon>
        <taxon>Nocardiaceae</taxon>
        <taxon>Nocardia</taxon>
    </lineage>
</organism>
<feature type="compositionally biased region" description="Basic and acidic residues" evidence="1">
    <location>
        <begin position="73"/>
        <end position="85"/>
    </location>
</feature>
<dbReference type="Proteomes" id="UP000255082">
    <property type="component" value="Unassembled WGS sequence"/>
</dbReference>
<accession>A0A378WIN2</accession>
<evidence type="ECO:0000313" key="2">
    <source>
        <dbReference type="EMBL" id="SUA41148.1"/>
    </source>
</evidence>
<name>A0A378WIN2_9NOCA</name>
<evidence type="ECO:0000313" key="3">
    <source>
        <dbReference type="Proteomes" id="UP000255082"/>
    </source>
</evidence>
<proteinExistence type="predicted"/>